<comment type="similarity">
    <text evidence="1">Belongs to the peptidase S45 family.</text>
</comment>
<gene>
    <name evidence="5" type="ORF">ACFOSV_04780</name>
</gene>
<dbReference type="CDD" id="cd03747">
    <property type="entry name" value="Ntn_PGA_like"/>
    <property type="match status" value="1"/>
</dbReference>
<comment type="caution">
    <text evidence="5">The sequence shown here is derived from an EMBL/GenBank/DDBJ whole genome shotgun (WGS) entry which is preliminary data.</text>
</comment>
<dbReference type="Gene3D" id="1.10.439.10">
    <property type="entry name" value="Penicillin Amidohydrolase, domain 1"/>
    <property type="match status" value="1"/>
</dbReference>
<dbReference type="PIRSF" id="PIRSF001227">
    <property type="entry name" value="Pen_acylase"/>
    <property type="match status" value="1"/>
</dbReference>
<evidence type="ECO:0000256" key="2">
    <source>
        <dbReference type="ARBA" id="ARBA00022801"/>
    </source>
</evidence>
<dbReference type="InterPro" id="IPR029055">
    <property type="entry name" value="Ntn_hydrolases_N"/>
</dbReference>
<dbReference type="EMBL" id="JBHRZS010000006">
    <property type="protein sequence ID" value="MFC3879474.1"/>
    <property type="molecule type" value="Genomic_DNA"/>
</dbReference>
<dbReference type="InterPro" id="IPR002692">
    <property type="entry name" value="S45"/>
</dbReference>
<dbReference type="InterPro" id="IPR014395">
    <property type="entry name" value="Pen/GL7ACA/AHL_acylase"/>
</dbReference>
<dbReference type="RefSeq" id="WP_377903932.1">
    <property type="nucleotide sequence ID" value="NZ_JBHRZS010000006.1"/>
</dbReference>
<organism evidence="5 6">
    <name type="scientific">Algoriphagus namhaensis</name>
    <dbReference type="NCBI Taxonomy" id="915353"/>
    <lineage>
        <taxon>Bacteria</taxon>
        <taxon>Pseudomonadati</taxon>
        <taxon>Bacteroidota</taxon>
        <taxon>Cytophagia</taxon>
        <taxon>Cytophagales</taxon>
        <taxon>Cyclobacteriaceae</taxon>
        <taxon>Algoriphagus</taxon>
    </lineage>
</organism>
<dbReference type="Gene3D" id="3.60.20.10">
    <property type="entry name" value="Glutamine Phosphoribosylpyrophosphate, subunit 1, domain 1"/>
    <property type="match status" value="1"/>
</dbReference>
<dbReference type="Proteomes" id="UP001595805">
    <property type="component" value="Unassembled WGS sequence"/>
</dbReference>
<evidence type="ECO:0000313" key="6">
    <source>
        <dbReference type="Proteomes" id="UP001595805"/>
    </source>
</evidence>
<dbReference type="Gene3D" id="2.30.120.10">
    <property type="match status" value="1"/>
</dbReference>
<evidence type="ECO:0000256" key="1">
    <source>
        <dbReference type="ARBA" id="ARBA00006586"/>
    </source>
</evidence>
<evidence type="ECO:0000313" key="5">
    <source>
        <dbReference type="EMBL" id="MFC3879474.1"/>
    </source>
</evidence>
<dbReference type="SUPFAM" id="SSF56235">
    <property type="entry name" value="N-terminal nucleophile aminohydrolases (Ntn hydrolases)"/>
    <property type="match status" value="1"/>
</dbReference>
<evidence type="ECO:0000256" key="3">
    <source>
        <dbReference type="ARBA" id="ARBA00023145"/>
    </source>
</evidence>
<dbReference type="InterPro" id="IPR043146">
    <property type="entry name" value="Penicillin_amidase_N_B-knob"/>
</dbReference>
<name>A0ABV8AQ72_9BACT</name>
<dbReference type="PROSITE" id="PS51257">
    <property type="entry name" value="PROKAR_LIPOPROTEIN"/>
    <property type="match status" value="1"/>
</dbReference>
<keyword evidence="2" id="KW-0378">Hydrolase</keyword>
<sequence>MKTFPIPTFLAILAGFILISCDQSTDNQLQIEGLQESVEIIRDEWGVNHIYAQNQHDLFFAQGYAAAKDRLFQFEIWRRQATGTVAEILGERELKRDIGTRLFKYRGDLETELNHYHEDGEEIINAYTQGVNAYITEILATPDKLPIEFKILNILPEKWTPDVVISRHQGLLGNIGEELEIGQAVAKLGVEKTKDLYWFHPKDPDIKIDPAINQDLLTDEILALYRAYRRPVRFEPEDVLPEYRSSDGGNSIASLAEDNDAAFSIGSNNWVVSGELMQDGNTYMANDPHRTIAIPSLRYMVHLVAPGWNVIGGGEPEIPGISIGHNEYGAWGLTVFETDGEDLYAYELNPENPNQYLYKGAWEDMNVITETIKVKGQDEVLVDLFYTRHGPVTLIDSVNNKAYAVRCAWLEPGGSPYLASLRMDQAKTWEEFREACNYSHIPGENMIWADKNGNIGWQSVGIAPIRRNYSGLVPVPGDGRYEWDGFLPIIEKPNTFNPSTGFFASANQNITPDDYEHWDAIGFTWADPYRGERVEEVLSADKKLSMDDMKALQVDYLSIPARSLVPLLSDISLTGKASEAREMLSKWDFRLEPNSVEAAIYVSWENEIRNLAAAKFIPEEGKDIISSIQLHRIMDWIFAPDGRFGSNPALGRDQFLSEAFTKGIAILEETLGEDINNWQYGQEKFKHTYMAHGLGGVVNQELKAKLDVGPFPRGGNSYTPGSTGGNNRQSSGASFRMIVNTGDWDAAVATNGPGQSGDPESPFYSNLFEPWAIDQYFPVYYSKEKIETAAVDRKVLNPKK</sequence>
<reference evidence="6" key="1">
    <citation type="journal article" date="2019" name="Int. J. Syst. Evol. Microbiol.">
        <title>The Global Catalogue of Microorganisms (GCM) 10K type strain sequencing project: providing services to taxonomists for standard genome sequencing and annotation.</title>
        <authorList>
            <consortium name="The Broad Institute Genomics Platform"/>
            <consortium name="The Broad Institute Genome Sequencing Center for Infectious Disease"/>
            <person name="Wu L."/>
            <person name="Ma J."/>
        </authorList>
    </citation>
    <scope>NUCLEOTIDE SEQUENCE [LARGE SCALE GENOMIC DNA]</scope>
    <source>
        <strain evidence="6">CCUG 60523</strain>
    </source>
</reference>
<dbReference type="Gene3D" id="1.10.1400.10">
    <property type="match status" value="1"/>
</dbReference>
<dbReference type="PANTHER" id="PTHR34218:SF4">
    <property type="entry name" value="ACYL-HOMOSERINE LACTONE ACYLASE QUIP"/>
    <property type="match status" value="1"/>
</dbReference>
<accession>A0ABV8AQ72</accession>
<dbReference type="PANTHER" id="PTHR34218">
    <property type="entry name" value="PEPTIDASE S45 PENICILLIN AMIDASE"/>
    <property type="match status" value="1"/>
</dbReference>
<feature type="compositionally biased region" description="Polar residues" evidence="4">
    <location>
        <begin position="716"/>
        <end position="732"/>
    </location>
</feature>
<dbReference type="Pfam" id="PF01804">
    <property type="entry name" value="Penicil_amidase"/>
    <property type="match status" value="1"/>
</dbReference>
<keyword evidence="3" id="KW-0865">Zymogen</keyword>
<dbReference type="InterPro" id="IPR023343">
    <property type="entry name" value="Penicillin_amidase_dom1"/>
</dbReference>
<dbReference type="InterPro" id="IPR043147">
    <property type="entry name" value="Penicillin_amidase_A-knob"/>
</dbReference>
<feature type="region of interest" description="Disordered" evidence="4">
    <location>
        <begin position="713"/>
        <end position="732"/>
    </location>
</feature>
<evidence type="ECO:0000256" key="4">
    <source>
        <dbReference type="SAM" id="MobiDB-lite"/>
    </source>
</evidence>
<proteinExistence type="inferred from homology"/>
<protein>
    <submittedName>
        <fullName evidence="5">Penicillin acylase family protein</fullName>
    </submittedName>
</protein>
<keyword evidence="6" id="KW-1185">Reference proteome</keyword>